<keyword evidence="1" id="KW-0472">Membrane</keyword>
<feature type="non-terminal residue" evidence="2">
    <location>
        <position position="75"/>
    </location>
</feature>
<sequence>IRRVARSLFIVAAVDLSGWILTPGLFQVIIALGYKGNKMFAAEQCVVNFINIALAVKFFIYYSTSTDYRSAFQQF</sequence>
<reference evidence="2" key="1">
    <citation type="submission" date="2023-10" db="EMBL/GenBank/DDBJ databases">
        <title>Genome assembly of Pristionchus species.</title>
        <authorList>
            <person name="Yoshida K."/>
            <person name="Sommer R.J."/>
        </authorList>
    </citation>
    <scope>NUCLEOTIDE SEQUENCE</scope>
    <source>
        <strain evidence="2">RS5133</strain>
    </source>
</reference>
<feature type="transmembrane region" description="Helical" evidence="1">
    <location>
        <begin position="7"/>
        <end position="34"/>
    </location>
</feature>
<dbReference type="InterPro" id="IPR047130">
    <property type="entry name" value="7TM_GPCR_Srsx_nematod"/>
</dbReference>
<evidence type="ECO:0000256" key="1">
    <source>
        <dbReference type="SAM" id="Phobius"/>
    </source>
</evidence>
<evidence type="ECO:0008006" key="4">
    <source>
        <dbReference type="Google" id="ProtNLM"/>
    </source>
</evidence>
<dbReference type="PANTHER" id="PTHR23360:SF5">
    <property type="entry name" value="G-PROTEIN COUPLED RECEPTORS FAMILY 1 PROFILE DOMAIN-CONTAINING PROTEIN"/>
    <property type="match status" value="1"/>
</dbReference>
<dbReference type="Pfam" id="PF10320">
    <property type="entry name" value="7TM_GPCR_Srsx"/>
    <property type="match status" value="1"/>
</dbReference>
<comment type="caution">
    <text evidence="2">The sequence shown here is derived from an EMBL/GenBank/DDBJ whole genome shotgun (WGS) entry which is preliminary data.</text>
</comment>
<dbReference type="AlphaFoldDB" id="A0AAV5UXK6"/>
<evidence type="ECO:0000313" key="2">
    <source>
        <dbReference type="EMBL" id="GMT12022.1"/>
    </source>
</evidence>
<name>A0AAV5UXK6_9BILA</name>
<dbReference type="PANTHER" id="PTHR23360">
    <property type="entry name" value="G-PROTEIN COUPLED RECEPTORS FAMILY 1 PROFILE DOMAIN-CONTAINING PROTEIN-RELATED"/>
    <property type="match status" value="1"/>
</dbReference>
<organism evidence="2 3">
    <name type="scientific">Pristionchus fissidentatus</name>
    <dbReference type="NCBI Taxonomy" id="1538716"/>
    <lineage>
        <taxon>Eukaryota</taxon>
        <taxon>Metazoa</taxon>
        <taxon>Ecdysozoa</taxon>
        <taxon>Nematoda</taxon>
        <taxon>Chromadorea</taxon>
        <taxon>Rhabditida</taxon>
        <taxon>Rhabditina</taxon>
        <taxon>Diplogasteromorpha</taxon>
        <taxon>Diplogasteroidea</taxon>
        <taxon>Neodiplogasteridae</taxon>
        <taxon>Pristionchus</taxon>
    </lineage>
</organism>
<accession>A0AAV5UXK6</accession>
<keyword evidence="1" id="KW-1133">Transmembrane helix</keyword>
<keyword evidence="3" id="KW-1185">Reference proteome</keyword>
<dbReference type="EMBL" id="BTSY01000001">
    <property type="protein sequence ID" value="GMT12022.1"/>
    <property type="molecule type" value="Genomic_DNA"/>
</dbReference>
<dbReference type="InterPro" id="IPR019424">
    <property type="entry name" value="7TM_GPCR_Srsx"/>
</dbReference>
<keyword evidence="1" id="KW-0812">Transmembrane</keyword>
<dbReference type="Proteomes" id="UP001432322">
    <property type="component" value="Unassembled WGS sequence"/>
</dbReference>
<protein>
    <recommendedName>
        <fullName evidence="4">G protein-coupled receptor</fullName>
    </recommendedName>
</protein>
<feature type="non-terminal residue" evidence="2">
    <location>
        <position position="1"/>
    </location>
</feature>
<gene>
    <name evidence="2" type="ORF">PFISCL1PPCAC_3319</name>
</gene>
<evidence type="ECO:0000313" key="3">
    <source>
        <dbReference type="Proteomes" id="UP001432322"/>
    </source>
</evidence>
<proteinExistence type="predicted"/>
<feature type="transmembrane region" description="Helical" evidence="1">
    <location>
        <begin position="46"/>
        <end position="64"/>
    </location>
</feature>